<name>A0A821MJX6_9BILA</name>
<dbReference type="AlphaFoldDB" id="A0A821MJX6"/>
<keyword evidence="2" id="KW-1185">Reference proteome</keyword>
<dbReference type="Proteomes" id="UP000663873">
    <property type="component" value="Unassembled WGS sequence"/>
</dbReference>
<dbReference type="EMBL" id="CAJOBP010042763">
    <property type="protein sequence ID" value="CAF4768514.1"/>
    <property type="molecule type" value="Genomic_DNA"/>
</dbReference>
<feature type="non-terminal residue" evidence="1">
    <location>
        <position position="1"/>
    </location>
</feature>
<gene>
    <name evidence="1" type="ORF">UJA718_LOCUS39791</name>
</gene>
<evidence type="ECO:0000313" key="1">
    <source>
        <dbReference type="EMBL" id="CAF4768514.1"/>
    </source>
</evidence>
<sequence>FSVACTAAILLPMHFTIGIRTSRDQQIRGLDNVAHGVIDCELPQQKLPVKLSALRQDRGNLNIATVATAIPK</sequence>
<evidence type="ECO:0000313" key="2">
    <source>
        <dbReference type="Proteomes" id="UP000663873"/>
    </source>
</evidence>
<protein>
    <submittedName>
        <fullName evidence="1">Uncharacterized protein</fullName>
    </submittedName>
</protein>
<comment type="caution">
    <text evidence="1">The sequence shown here is derived from an EMBL/GenBank/DDBJ whole genome shotgun (WGS) entry which is preliminary data.</text>
</comment>
<organism evidence="1 2">
    <name type="scientific">Rotaria socialis</name>
    <dbReference type="NCBI Taxonomy" id="392032"/>
    <lineage>
        <taxon>Eukaryota</taxon>
        <taxon>Metazoa</taxon>
        <taxon>Spiralia</taxon>
        <taxon>Gnathifera</taxon>
        <taxon>Rotifera</taxon>
        <taxon>Eurotatoria</taxon>
        <taxon>Bdelloidea</taxon>
        <taxon>Philodinida</taxon>
        <taxon>Philodinidae</taxon>
        <taxon>Rotaria</taxon>
    </lineage>
</organism>
<reference evidence="1" key="1">
    <citation type="submission" date="2021-02" db="EMBL/GenBank/DDBJ databases">
        <authorList>
            <person name="Nowell W R."/>
        </authorList>
    </citation>
    <scope>NUCLEOTIDE SEQUENCE</scope>
</reference>
<accession>A0A821MJX6</accession>
<proteinExistence type="predicted"/>